<keyword evidence="7" id="KW-1185">Reference proteome</keyword>
<name>A0A4V2MAD6_9ACTN</name>
<dbReference type="AlphaFoldDB" id="A0A4V2MAD6"/>
<dbReference type="Gene3D" id="1.10.357.10">
    <property type="entry name" value="Tetracycline Repressor, domain 2"/>
    <property type="match status" value="1"/>
</dbReference>
<dbReference type="InterPro" id="IPR036271">
    <property type="entry name" value="Tet_transcr_reg_TetR-rel_C_sf"/>
</dbReference>
<dbReference type="InterPro" id="IPR041484">
    <property type="entry name" value="TetR_C_25"/>
</dbReference>
<evidence type="ECO:0000256" key="4">
    <source>
        <dbReference type="PROSITE-ProRule" id="PRU00335"/>
    </source>
</evidence>
<comment type="caution">
    <text evidence="6">The sequence shown here is derived from an EMBL/GenBank/DDBJ whole genome shotgun (WGS) entry which is preliminary data.</text>
</comment>
<sequence>MDNADLTATAKIRNAAVELFARDGFQKTNLRAIAAAAGVSAGLVVHHFGSKDGLRTACDEFVLQVLTRRAQGAGTPDLMREYLADPEEYRLHVQYMTRAMAEDSPAAQTFVEQIVDESEAVQRAGVDDGSMRESSDPRALAVLNVLLSLATLTMPPALARALGHEEFGPDVLRRLAVPTLELYTYGLYTDDTTLRAATSAAAERGDE</sequence>
<evidence type="ECO:0000313" key="7">
    <source>
        <dbReference type="Proteomes" id="UP000291144"/>
    </source>
</evidence>
<reference evidence="6 7" key="1">
    <citation type="submission" date="2019-02" db="EMBL/GenBank/DDBJ databases">
        <title>Kribbella capetownensis sp. nov. and Kribbella speibonae sp. nov., isolated from soil.</title>
        <authorList>
            <person name="Curtis S.M."/>
            <person name="Norton I."/>
            <person name="Everest G.J."/>
            <person name="Meyers P.R."/>
        </authorList>
    </citation>
    <scope>NUCLEOTIDE SEQUENCE [LARGE SCALE GENOMIC DNA]</scope>
    <source>
        <strain evidence="6 7">NRRL B-24813</strain>
    </source>
</reference>
<dbReference type="SUPFAM" id="SSF46689">
    <property type="entry name" value="Homeodomain-like"/>
    <property type="match status" value="1"/>
</dbReference>
<proteinExistence type="predicted"/>
<dbReference type="PRINTS" id="PR00455">
    <property type="entry name" value="HTHTETR"/>
</dbReference>
<accession>A0A4V2MAD6</accession>
<dbReference type="OrthoDB" id="3403733at2"/>
<keyword evidence="2 4" id="KW-0238">DNA-binding</keyword>
<dbReference type="EMBL" id="SJKB01000008">
    <property type="protein sequence ID" value="TCC58912.1"/>
    <property type="molecule type" value="Genomic_DNA"/>
</dbReference>
<dbReference type="PANTHER" id="PTHR30055">
    <property type="entry name" value="HTH-TYPE TRANSCRIPTIONAL REGULATOR RUTR"/>
    <property type="match status" value="1"/>
</dbReference>
<feature type="DNA-binding region" description="H-T-H motif" evidence="4">
    <location>
        <begin position="29"/>
        <end position="48"/>
    </location>
</feature>
<dbReference type="SUPFAM" id="SSF48498">
    <property type="entry name" value="Tetracyclin repressor-like, C-terminal domain"/>
    <property type="match status" value="1"/>
</dbReference>
<keyword evidence="1" id="KW-0805">Transcription regulation</keyword>
<evidence type="ECO:0000256" key="1">
    <source>
        <dbReference type="ARBA" id="ARBA00023015"/>
    </source>
</evidence>
<dbReference type="PANTHER" id="PTHR30055:SF234">
    <property type="entry name" value="HTH-TYPE TRANSCRIPTIONAL REGULATOR BETI"/>
    <property type="match status" value="1"/>
</dbReference>
<dbReference type="Pfam" id="PF00440">
    <property type="entry name" value="TetR_N"/>
    <property type="match status" value="1"/>
</dbReference>
<dbReference type="PROSITE" id="PS50977">
    <property type="entry name" value="HTH_TETR_2"/>
    <property type="match status" value="1"/>
</dbReference>
<evidence type="ECO:0000256" key="2">
    <source>
        <dbReference type="ARBA" id="ARBA00023125"/>
    </source>
</evidence>
<dbReference type="GO" id="GO:0000976">
    <property type="term" value="F:transcription cis-regulatory region binding"/>
    <property type="evidence" value="ECO:0007669"/>
    <property type="project" value="TreeGrafter"/>
</dbReference>
<protein>
    <submittedName>
        <fullName evidence="6">TetR/AcrR family transcriptional regulator</fullName>
    </submittedName>
</protein>
<dbReference type="InterPro" id="IPR001647">
    <property type="entry name" value="HTH_TetR"/>
</dbReference>
<gene>
    <name evidence="6" type="ORF">E0H73_25085</name>
</gene>
<dbReference type="GO" id="GO:0003700">
    <property type="term" value="F:DNA-binding transcription factor activity"/>
    <property type="evidence" value="ECO:0007669"/>
    <property type="project" value="TreeGrafter"/>
</dbReference>
<dbReference type="InterPro" id="IPR050109">
    <property type="entry name" value="HTH-type_TetR-like_transc_reg"/>
</dbReference>
<organism evidence="6 7">
    <name type="scientific">Kribbella pittospori</name>
    <dbReference type="NCBI Taxonomy" id="722689"/>
    <lineage>
        <taxon>Bacteria</taxon>
        <taxon>Bacillati</taxon>
        <taxon>Actinomycetota</taxon>
        <taxon>Actinomycetes</taxon>
        <taxon>Propionibacteriales</taxon>
        <taxon>Kribbellaceae</taxon>
        <taxon>Kribbella</taxon>
    </lineage>
</organism>
<feature type="domain" description="HTH tetR-type" evidence="5">
    <location>
        <begin position="6"/>
        <end position="66"/>
    </location>
</feature>
<evidence type="ECO:0000259" key="5">
    <source>
        <dbReference type="PROSITE" id="PS50977"/>
    </source>
</evidence>
<evidence type="ECO:0000313" key="6">
    <source>
        <dbReference type="EMBL" id="TCC58912.1"/>
    </source>
</evidence>
<evidence type="ECO:0000256" key="3">
    <source>
        <dbReference type="ARBA" id="ARBA00023163"/>
    </source>
</evidence>
<dbReference type="Proteomes" id="UP000291144">
    <property type="component" value="Unassembled WGS sequence"/>
</dbReference>
<dbReference type="InterPro" id="IPR009057">
    <property type="entry name" value="Homeodomain-like_sf"/>
</dbReference>
<keyword evidence="3" id="KW-0804">Transcription</keyword>
<dbReference type="Pfam" id="PF17933">
    <property type="entry name" value="TetR_C_25"/>
    <property type="match status" value="1"/>
</dbReference>